<dbReference type="PANTHER" id="PTHR42709">
    <property type="entry name" value="ALKALINE PHOSPHATASE LIKE PROTEIN"/>
    <property type="match status" value="1"/>
</dbReference>
<dbReference type="EMBL" id="JACJVO010000017">
    <property type="protein sequence ID" value="MBB6732152.1"/>
    <property type="molecule type" value="Genomic_DNA"/>
</dbReference>
<keyword evidence="2" id="KW-0472">Membrane</keyword>
<feature type="transmembrane region" description="Helical" evidence="2">
    <location>
        <begin position="47"/>
        <end position="70"/>
    </location>
</feature>
<accession>A0A7X0SLE4</accession>
<dbReference type="Proteomes" id="UP000564644">
    <property type="component" value="Unassembled WGS sequence"/>
</dbReference>
<evidence type="ECO:0000313" key="3">
    <source>
        <dbReference type="EMBL" id="MBB6732152.1"/>
    </source>
</evidence>
<name>A0A7X0SLE4_9BACL</name>
<proteinExistence type="inferred from homology"/>
<dbReference type="GO" id="GO:0005886">
    <property type="term" value="C:plasma membrane"/>
    <property type="evidence" value="ECO:0007669"/>
    <property type="project" value="TreeGrafter"/>
</dbReference>
<evidence type="ECO:0000256" key="1">
    <source>
        <dbReference type="ARBA" id="ARBA00010792"/>
    </source>
</evidence>
<dbReference type="InterPro" id="IPR051311">
    <property type="entry name" value="DedA_domain"/>
</dbReference>
<keyword evidence="2" id="KW-0812">Transmembrane</keyword>
<dbReference type="RefSeq" id="WP_185129815.1">
    <property type="nucleotide sequence ID" value="NZ_JACJVO010000017.1"/>
</dbReference>
<keyword evidence="2" id="KW-1133">Transmembrane helix</keyword>
<keyword evidence="4" id="KW-1185">Reference proteome</keyword>
<feature type="transmembrane region" description="Helical" evidence="2">
    <location>
        <begin position="103"/>
        <end position="121"/>
    </location>
</feature>
<gene>
    <name evidence="3" type="ORF">H7C18_14620</name>
</gene>
<dbReference type="PANTHER" id="PTHR42709:SF9">
    <property type="entry name" value="ALKALINE PHOSPHATASE LIKE PROTEIN"/>
    <property type="match status" value="1"/>
</dbReference>
<feature type="transmembrane region" description="Helical" evidence="2">
    <location>
        <begin position="12"/>
        <end position="35"/>
    </location>
</feature>
<sequence>MDTIEVWMEQYGYLTLFVALMLEYIALPFPGELVMGFSGYLAYEGRLSWPLALSLAWAGTLVGMTVTYFIGRKLGYPFLVKIGPRIFLSPKNYETVSRYGGETLLYAAAVALFILSYRYVAHDPTNRLIHVKRESSSLKCHWLLMGALCSAVVMFMASIRVP</sequence>
<evidence type="ECO:0000256" key="2">
    <source>
        <dbReference type="SAM" id="Phobius"/>
    </source>
</evidence>
<protein>
    <recommendedName>
        <fullName evidence="5">Alkaline phosphatase</fullName>
    </recommendedName>
</protein>
<evidence type="ECO:0000313" key="4">
    <source>
        <dbReference type="Proteomes" id="UP000564644"/>
    </source>
</evidence>
<comment type="caution">
    <text evidence="3">The sequence shown here is derived from an EMBL/GenBank/DDBJ whole genome shotgun (WGS) entry which is preliminary data.</text>
</comment>
<organism evidence="3 4">
    <name type="scientific">Cohnella zeiphila</name>
    <dbReference type="NCBI Taxonomy" id="2761120"/>
    <lineage>
        <taxon>Bacteria</taxon>
        <taxon>Bacillati</taxon>
        <taxon>Bacillota</taxon>
        <taxon>Bacilli</taxon>
        <taxon>Bacillales</taxon>
        <taxon>Paenibacillaceae</taxon>
        <taxon>Cohnella</taxon>
    </lineage>
</organism>
<dbReference type="AlphaFoldDB" id="A0A7X0SLE4"/>
<feature type="transmembrane region" description="Helical" evidence="2">
    <location>
        <begin position="142"/>
        <end position="161"/>
    </location>
</feature>
<evidence type="ECO:0008006" key="5">
    <source>
        <dbReference type="Google" id="ProtNLM"/>
    </source>
</evidence>
<comment type="similarity">
    <text evidence="1">Belongs to the DedA family.</text>
</comment>
<reference evidence="3 4" key="1">
    <citation type="submission" date="2020-08" db="EMBL/GenBank/DDBJ databases">
        <title>Cohnella phylogeny.</title>
        <authorList>
            <person name="Dunlap C."/>
        </authorList>
    </citation>
    <scope>NUCLEOTIDE SEQUENCE [LARGE SCALE GENOMIC DNA]</scope>
    <source>
        <strain evidence="3 4">CBP 2801</strain>
    </source>
</reference>